<dbReference type="Pfam" id="PF11001">
    <property type="entry name" value="AFUB_07903_YDR124W_hel"/>
    <property type="match status" value="1"/>
</dbReference>
<protein>
    <recommendedName>
        <fullName evidence="2">Subtelomeric hrmA-associated cluster protein AFUB-079030/YDR124W-like helical bundle domain-containing protein</fullName>
    </recommendedName>
</protein>
<feature type="region of interest" description="Disordered" evidence="1">
    <location>
        <begin position="528"/>
        <end position="567"/>
    </location>
</feature>
<evidence type="ECO:0000313" key="4">
    <source>
        <dbReference type="EMBL" id="CAH0020110.1"/>
    </source>
</evidence>
<proteinExistence type="predicted"/>
<feature type="region of interest" description="Disordered" evidence="1">
    <location>
        <begin position="330"/>
        <end position="371"/>
    </location>
</feature>
<organism evidence="4 6">
    <name type="scientific">Clonostachys rhizophaga</name>
    <dbReference type="NCBI Taxonomy" id="160324"/>
    <lineage>
        <taxon>Eukaryota</taxon>
        <taxon>Fungi</taxon>
        <taxon>Dikarya</taxon>
        <taxon>Ascomycota</taxon>
        <taxon>Pezizomycotina</taxon>
        <taxon>Sordariomycetes</taxon>
        <taxon>Hypocreomycetidae</taxon>
        <taxon>Hypocreales</taxon>
        <taxon>Bionectriaceae</taxon>
        <taxon>Clonostachys</taxon>
    </lineage>
</organism>
<feature type="compositionally biased region" description="Polar residues" evidence="1">
    <location>
        <begin position="421"/>
        <end position="430"/>
    </location>
</feature>
<evidence type="ECO:0000313" key="3">
    <source>
        <dbReference type="EMBL" id="CAH0019573.1"/>
    </source>
</evidence>
<evidence type="ECO:0000259" key="2">
    <source>
        <dbReference type="Pfam" id="PF11001"/>
    </source>
</evidence>
<dbReference type="AlphaFoldDB" id="A0A9N9YJC0"/>
<dbReference type="PANTHER" id="PTHR36102">
    <property type="entry name" value="CHROMOSOME 10, WHOLE GENOME SHOTGUN SEQUENCE"/>
    <property type="match status" value="1"/>
</dbReference>
<reference evidence="4" key="1">
    <citation type="submission" date="2021-10" db="EMBL/GenBank/DDBJ databases">
        <authorList>
            <person name="Piombo E."/>
        </authorList>
    </citation>
    <scope>NUCLEOTIDE SEQUENCE</scope>
</reference>
<name>A0A9N9YJC0_9HYPO</name>
<accession>A0A9N9YJC0</accession>
<dbReference type="InterPro" id="IPR021264">
    <property type="entry name" value="AFUB_079030/YDR124W-like"/>
</dbReference>
<evidence type="ECO:0000313" key="6">
    <source>
        <dbReference type="Proteomes" id="UP000696573"/>
    </source>
</evidence>
<gene>
    <name evidence="5" type="ORF">CRHIZ90672A_00018988</name>
    <name evidence="4" type="ORF">CRHIZ90672A_00019164</name>
    <name evidence="3" type="ORF">CRHIZ90672A_00019186</name>
</gene>
<feature type="region of interest" description="Disordered" evidence="1">
    <location>
        <begin position="421"/>
        <end position="446"/>
    </location>
</feature>
<dbReference type="InterPro" id="IPR047092">
    <property type="entry name" value="AFUB_07903/YDR124W-like_hel"/>
</dbReference>
<comment type="caution">
    <text evidence="4">The sequence shown here is derived from an EMBL/GenBank/DDBJ whole genome shotgun (WGS) entry which is preliminary data.</text>
</comment>
<keyword evidence="6" id="KW-1185">Reference proteome</keyword>
<dbReference type="EMBL" id="CABFNQ020000618">
    <property type="protein sequence ID" value="CAH0020110.1"/>
    <property type="molecule type" value="Genomic_DNA"/>
</dbReference>
<feature type="domain" description="Subtelomeric hrmA-associated cluster protein AFUB-079030/YDR124W-like helical bundle" evidence="2">
    <location>
        <begin position="159"/>
        <end position="303"/>
    </location>
</feature>
<dbReference type="EMBL" id="CABFNQ020000720">
    <property type="protein sequence ID" value="CAH0026378.1"/>
    <property type="molecule type" value="Genomic_DNA"/>
</dbReference>
<sequence>MDHRRYDEAPDVIRHQPPMAIDTALRSHCGIWAKQYFVAVIMDDGTPTTFFSPGPKFHDSVVRQFFDAKKFQQVAGQFDSDQIGTESNGPDETDESIYFRPVFGNRYQTLDRLLLPSNSDGDEGAGYLPRLGRKRPRARHTVEDEDLTVPILLHRGIRVSDARALWSFYDQRFESCQQSACKLIAKAWVKAVEPKKQSTHPYTGSDAKAPDWWPKPWGPTKENRVRHKEPDHLYKRERVHLLNHILAMIVEPIAKQHPNVRKLHLNLKKLEECTNEALSGFFGETPQNASKKLFLNEIFKVARQQDLFKNGEIDAATELYILNDERMVDNLSPDNNEGPFGHHHDDQNMSPSTRSNITHSFHQTPSSKHSPAIISQAGSFMNKPPMRNSQQLPPRWSMINDLSAPQQPDLVEDSLPVNSTNSVHTPSTSIGVDIMPSANGSSRRSSVLPKYSHVVGNGMYTQHGQPGSAAPNAQANYSNKQNGLTQSFVTTVPATPPQSYMGNSSVDTMTRPGYDPYHGHVYHAGDVTSGQVGQQSNYNSISSDGRGLQTPPDVSKVIDSVPRGHME</sequence>
<evidence type="ECO:0000256" key="1">
    <source>
        <dbReference type="SAM" id="MobiDB-lite"/>
    </source>
</evidence>
<dbReference type="PANTHER" id="PTHR36102:SF1">
    <property type="entry name" value="YDR124W-LIKE HELICAL BUNDLE DOMAIN-CONTAINING PROTEIN"/>
    <property type="match status" value="1"/>
</dbReference>
<feature type="compositionally biased region" description="Polar residues" evidence="1">
    <location>
        <begin position="348"/>
        <end position="369"/>
    </location>
</feature>
<dbReference type="Proteomes" id="UP000696573">
    <property type="component" value="Unassembled WGS sequence"/>
</dbReference>
<dbReference type="EMBL" id="CABFNQ020000571">
    <property type="protein sequence ID" value="CAH0019573.1"/>
    <property type="molecule type" value="Genomic_DNA"/>
</dbReference>
<evidence type="ECO:0000313" key="5">
    <source>
        <dbReference type="EMBL" id="CAH0026378.1"/>
    </source>
</evidence>
<feature type="compositionally biased region" description="Polar residues" evidence="1">
    <location>
        <begin position="528"/>
        <end position="543"/>
    </location>
</feature>
<dbReference type="OrthoDB" id="5338458at2759"/>